<evidence type="ECO:0000256" key="1">
    <source>
        <dbReference type="SAM" id="MobiDB-lite"/>
    </source>
</evidence>
<geneLocation type="plasmid" evidence="2 3">
    <name>unnamed1</name>
</geneLocation>
<reference evidence="2 3" key="1">
    <citation type="submission" date="2022-03" db="EMBL/GenBank/DDBJ databases">
        <title>Hymenobactersp. isolated from the air.</title>
        <authorList>
            <person name="Won M."/>
            <person name="Kwon S.-W."/>
        </authorList>
    </citation>
    <scope>NUCLEOTIDE SEQUENCE [LARGE SCALE GENOMIC DNA]</scope>
    <source>
        <strain evidence="2 3">KACC 21982</strain>
        <plasmid evidence="2 3">unnamed1</plasmid>
    </source>
</reference>
<name>A0ABY4D497_9BACT</name>
<accession>A0ABY4D497</accession>
<feature type="region of interest" description="Disordered" evidence="1">
    <location>
        <begin position="1"/>
        <end position="84"/>
    </location>
</feature>
<organism evidence="2 3">
    <name type="scientific">Hymenobacter tibetensis</name>
    <dbReference type="NCBI Taxonomy" id="497967"/>
    <lineage>
        <taxon>Bacteria</taxon>
        <taxon>Pseudomonadati</taxon>
        <taxon>Bacteroidota</taxon>
        <taxon>Cytophagia</taxon>
        <taxon>Cytophagales</taxon>
        <taxon>Hymenobacteraceae</taxon>
        <taxon>Hymenobacter</taxon>
    </lineage>
</organism>
<dbReference type="RefSeq" id="WP_243803085.1">
    <property type="nucleotide sequence ID" value="NZ_CP094670.1"/>
</dbReference>
<gene>
    <name evidence="2" type="ORF">MTX78_23230</name>
</gene>
<proteinExistence type="predicted"/>
<feature type="compositionally biased region" description="Basic and acidic residues" evidence="1">
    <location>
        <begin position="64"/>
        <end position="73"/>
    </location>
</feature>
<keyword evidence="2" id="KW-0614">Plasmid</keyword>
<evidence type="ECO:0000313" key="3">
    <source>
        <dbReference type="Proteomes" id="UP000831113"/>
    </source>
</evidence>
<evidence type="ECO:0000313" key="2">
    <source>
        <dbReference type="EMBL" id="UOG77343.1"/>
    </source>
</evidence>
<dbReference type="Proteomes" id="UP000831113">
    <property type="component" value="Plasmid unnamed1"/>
</dbReference>
<sequence length="165" mass="18129">MATNPNNKLPRPALARYKDKPRPTLSENPAGTPPPVPVIEGIVDTPTAEKPVAATVTPPPLPRESPKELERVGGEPTRGTTAVAASQVPEQVPFNSQIRFETYLRIKQAQFYDRVKIKDLTDEALNYYLDQFEGANTPLPPKVLQEVLNQGKIKGYKKRSGDGSV</sequence>
<feature type="compositionally biased region" description="Low complexity" evidence="1">
    <location>
        <begin position="45"/>
        <end position="56"/>
    </location>
</feature>
<dbReference type="EMBL" id="CP094670">
    <property type="protein sequence ID" value="UOG77343.1"/>
    <property type="molecule type" value="Genomic_DNA"/>
</dbReference>
<protein>
    <submittedName>
        <fullName evidence="2">Uncharacterized protein</fullName>
    </submittedName>
</protein>
<keyword evidence="3" id="KW-1185">Reference proteome</keyword>